<dbReference type="GO" id="GO:0016887">
    <property type="term" value="F:ATP hydrolysis activity"/>
    <property type="evidence" value="ECO:0007669"/>
    <property type="project" value="InterPro"/>
</dbReference>
<evidence type="ECO:0000256" key="6">
    <source>
        <dbReference type="ARBA" id="ARBA00022967"/>
    </source>
</evidence>
<dbReference type="PANTHER" id="PTHR46743">
    <property type="entry name" value="TEICHOIC ACIDS EXPORT ATP-BINDING PROTEIN TAGH"/>
    <property type="match status" value="1"/>
</dbReference>
<dbReference type="EMBL" id="PKOZ01000002">
    <property type="protein sequence ID" value="PQD96193.1"/>
    <property type="molecule type" value="Genomic_DNA"/>
</dbReference>
<dbReference type="FunFam" id="3.40.50.300:FF:003010">
    <property type="entry name" value="Teichoic acids export ATP-binding protein TagH"/>
    <property type="match status" value="1"/>
</dbReference>
<dbReference type="GO" id="GO:0005524">
    <property type="term" value="F:ATP binding"/>
    <property type="evidence" value="ECO:0007669"/>
    <property type="project" value="UniProtKB-KW"/>
</dbReference>
<organism evidence="11 12">
    <name type="scientific">Pradoshia eiseniae</name>
    <dbReference type="NCBI Taxonomy" id="2064768"/>
    <lineage>
        <taxon>Bacteria</taxon>
        <taxon>Bacillati</taxon>
        <taxon>Bacillota</taxon>
        <taxon>Bacilli</taxon>
        <taxon>Bacillales</taxon>
        <taxon>Bacillaceae</taxon>
        <taxon>Pradoshia</taxon>
    </lineage>
</organism>
<dbReference type="SMART" id="SM00382">
    <property type="entry name" value="AAA"/>
    <property type="match status" value="1"/>
</dbReference>
<evidence type="ECO:0000313" key="11">
    <source>
        <dbReference type="EMBL" id="PQD96193.1"/>
    </source>
</evidence>
<dbReference type="InterPro" id="IPR003593">
    <property type="entry name" value="AAA+_ATPase"/>
</dbReference>
<feature type="domain" description="ABC transporter" evidence="10">
    <location>
        <begin position="5"/>
        <end position="243"/>
    </location>
</feature>
<dbReference type="SUPFAM" id="SSF52540">
    <property type="entry name" value="P-loop containing nucleoside triphosphate hydrolases"/>
    <property type="match status" value="1"/>
</dbReference>
<keyword evidence="4" id="KW-0547">Nucleotide-binding</keyword>
<dbReference type="Gene3D" id="3.40.50.300">
    <property type="entry name" value="P-loop containing nucleotide triphosphate hydrolases"/>
    <property type="match status" value="1"/>
</dbReference>
<evidence type="ECO:0000256" key="1">
    <source>
        <dbReference type="ARBA" id="ARBA00005417"/>
    </source>
</evidence>
<dbReference type="InterPro" id="IPR050683">
    <property type="entry name" value="Bact_Polysacc_Export_ATP-bd"/>
</dbReference>
<keyword evidence="5 11" id="KW-0067">ATP-binding</keyword>
<keyword evidence="3" id="KW-1003">Cell membrane</keyword>
<dbReference type="PROSITE" id="PS00211">
    <property type="entry name" value="ABC_TRANSPORTER_1"/>
    <property type="match status" value="1"/>
</dbReference>
<dbReference type="InterPro" id="IPR017871">
    <property type="entry name" value="ABC_transporter-like_CS"/>
</dbReference>
<keyword evidence="9" id="KW-0812">Transmembrane</keyword>
<feature type="transmembrane region" description="Helical" evidence="9">
    <location>
        <begin position="291"/>
        <end position="311"/>
    </location>
</feature>
<keyword evidence="2" id="KW-0813">Transport</keyword>
<dbReference type="InterPro" id="IPR003439">
    <property type="entry name" value="ABC_transporter-like_ATP-bd"/>
</dbReference>
<evidence type="ECO:0000256" key="4">
    <source>
        <dbReference type="ARBA" id="ARBA00022741"/>
    </source>
</evidence>
<keyword evidence="9" id="KW-1133">Transmembrane helix</keyword>
<dbReference type="AlphaFoldDB" id="A0A2S7N2G1"/>
<evidence type="ECO:0000256" key="7">
    <source>
        <dbReference type="ARBA" id="ARBA00023136"/>
    </source>
</evidence>
<dbReference type="RefSeq" id="WP_104848620.1">
    <property type="nucleotide sequence ID" value="NZ_PKOZ01000002.1"/>
</dbReference>
<dbReference type="GO" id="GO:0016020">
    <property type="term" value="C:membrane"/>
    <property type="evidence" value="ECO:0007669"/>
    <property type="project" value="InterPro"/>
</dbReference>
<evidence type="ECO:0000256" key="8">
    <source>
        <dbReference type="SAM" id="MobiDB-lite"/>
    </source>
</evidence>
<comment type="similarity">
    <text evidence="1">Belongs to the ABC transporter superfamily.</text>
</comment>
<protein>
    <submittedName>
        <fullName evidence="11">Teichoic acid ABC transporter ATP-binding protein</fullName>
    </submittedName>
</protein>
<comment type="caution">
    <text evidence="11">The sequence shown here is derived from an EMBL/GenBank/DDBJ whole genome shotgun (WGS) entry which is preliminary data.</text>
</comment>
<evidence type="ECO:0000256" key="2">
    <source>
        <dbReference type="ARBA" id="ARBA00022448"/>
    </source>
</evidence>
<dbReference type="InterPro" id="IPR027417">
    <property type="entry name" value="P-loop_NTPase"/>
</dbReference>
<sequence length="539" mass="60223">MSSKVSFKNVSKKYYLTKTKADKLKSMISSRFDKGGFYAVRNVSFEVNEGETIGFVGINGSGKSTLSNLLAKIIPPTKGTIKMNGQPSLIAIAAGLNNALTGKDNIYLKCLMMGLSTKEIDELYDSIVEFADIGDFIDQPVKSYSSGMKSRLGFAISVHIEPDILIIDEALSVGDQTFYQKCVNKITDFKRQGKTIFFVSHSIGQIEKICDRVIWMHYGELKMFDETKVVVKEYKEFINWYNGLSKSEKEEYNAKNKEKRKQPLAIGQSNSQQGIKRSQKQRKKNKKKKNYSFMPIVIMFLLMVGVAGTMFSEKPLRTIASFGLIGSTSVSQSDKSAEDSISEAVEVNEDGYIISDGATFYSDEELTEAAGLLPFGIPITITEKNDSYVFIQSGGVSGYMKLNDIQAAGRKVEPAELTIEELSGYISSNAANSYEFLLSFLGSDKARMQEVMNGIEEIEADGKRMMHLPYENVYYILDEQDVAKGIIFNQFGSIDMENLSLDDNEVIQSEDQSQYAFYTDEAMISINNDAGQLTYLRIE</sequence>
<dbReference type="PROSITE" id="PS50893">
    <property type="entry name" value="ABC_TRANSPORTER_2"/>
    <property type="match status" value="1"/>
</dbReference>
<reference evidence="11 12" key="1">
    <citation type="submission" date="2017-12" db="EMBL/GenBank/DDBJ databases">
        <title>Taxonomic description and draft genome of Pradoshia cofamensis Gen. nov., sp. nov., a thermotolerant bacillale isolated from anterior gut of earthworm Eisenia fetida.</title>
        <authorList>
            <person name="Saha T."/>
            <person name="Chakraborty R."/>
        </authorList>
    </citation>
    <scope>NUCLEOTIDE SEQUENCE [LARGE SCALE GENOMIC DNA]</scope>
    <source>
        <strain evidence="11 12">EAG3</strain>
    </source>
</reference>
<evidence type="ECO:0000313" key="12">
    <source>
        <dbReference type="Proteomes" id="UP000239663"/>
    </source>
</evidence>
<evidence type="ECO:0000256" key="9">
    <source>
        <dbReference type="SAM" id="Phobius"/>
    </source>
</evidence>
<dbReference type="Pfam" id="PF00005">
    <property type="entry name" value="ABC_tran"/>
    <property type="match status" value="1"/>
</dbReference>
<dbReference type="Proteomes" id="UP000239663">
    <property type="component" value="Unassembled WGS sequence"/>
</dbReference>
<evidence type="ECO:0000256" key="3">
    <source>
        <dbReference type="ARBA" id="ARBA00022475"/>
    </source>
</evidence>
<feature type="region of interest" description="Disordered" evidence="8">
    <location>
        <begin position="252"/>
        <end position="288"/>
    </location>
</feature>
<keyword evidence="12" id="KW-1185">Reference proteome</keyword>
<keyword evidence="6" id="KW-1278">Translocase</keyword>
<accession>A0A2S7N2G1</accession>
<gene>
    <name evidence="11" type="ORF">CYL18_06230</name>
</gene>
<proteinExistence type="inferred from homology"/>
<evidence type="ECO:0000259" key="10">
    <source>
        <dbReference type="PROSITE" id="PS50893"/>
    </source>
</evidence>
<dbReference type="OrthoDB" id="9778870at2"/>
<dbReference type="InterPro" id="IPR015860">
    <property type="entry name" value="ABC_transpr_TagH-like"/>
</dbReference>
<feature type="compositionally biased region" description="Basic residues" evidence="8">
    <location>
        <begin position="277"/>
        <end position="288"/>
    </location>
</feature>
<dbReference type="CDD" id="cd03220">
    <property type="entry name" value="ABC_KpsT_Wzt"/>
    <property type="match status" value="1"/>
</dbReference>
<name>A0A2S7N2G1_9BACI</name>
<dbReference type="PANTHER" id="PTHR46743:SF2">
    <property type="entry name" value="TEICHOIC ACIDS EXPORT ATP-BINDING PROTEIN TAGH"/>
    <property type="match status" value="1"/>
</dbReference>
<keyword evidence="7 9" id="KW-0472">Membrane</keyword>
<evidence type="ECO:0000256" key="5">
    <source>
        <dbReference type="ARBA" id="ARBA00022840"/>
    </source>
</evidence>
<dbReference type="GO" id="GO:0140359">
    <property type="term" value="F:ABC-type transporter activity"/>
    <property type="evidence" value="ECO:0007669"/>
    <property type="project" value="InterPro"/>
</dbReference>